<reference evidence="2 3" key="1">
    <citation type="submission" date="2018-06" db="EMBL/GenBank/DDBJ databases">
        <title>Paenibacillus montanisoli sp. nov., isolated from mountain area soil.</title>
        <authorList>
            <person name="Wu M."/>
        </authorList>
    </citation>
    <scope>NUCLEOTIDE SEQUENCE [LARGE SCALE GENOMIC DNA]</scope>
    <source>
        <strain evidence="2 3">RA17</strain>
    </source>
</reference>
<sequence length="73" mass="7910">MQTRIKCTQASILGKAGCLVAEAAHLAVWLVGLFGIVGTVCVCVAKVVIHDSVAYDEAFVWRRKLPPEAKSKR</sequence>
<evidence type="ECO:0000313" key="2">
    <source>
        <dbReference type="EMBL" id="RAP76527.1"/>
    </source>
</evidence>
<dbReference type="OrthoDB" id="2665104at2"/>
<keyword evidence="1" id="KW-0812">Transmembrane</keyword>
<dbReference type="AlphaFoldDB" id="A0A328U128"/>
<dbReference type="Proteomes" id="UP000249260">
    <property type="component" value="Unassembled WGS sequence"/>
</dbReference>
<protein>
    <submittedName>
        <fullName evidence="2">Uncharacterized protein</fullName>
    </submittedName>
</protein>
<organism evidence="2 3">
    <name type="scientific">Paenibacillus montanisoli</name>
    <dbReference type="NCBI Taxonomy" id="2081970"/>
    <lineage>
        <taxon>Bacteria</taxon>
        <taxon>Bacillati</taxon>
        <taxon>Bacillota</taxon>
        <taxon>Bacilli</taxon>
        <taxon>Bacillales</taxon>
        <taxon>Paenibacillaceae</taxon>
        <taxon>Paenibacillus</taxon>
    </lineage>
</organism>
<accession>A0A328U128</accession>
<keyword evidence="1" id="KW-0472">Membrane</keyword>
<feature type="transmembrane region" description="Helical" evidence="1">
    <location>
        <begin position="26"/>
        <end position="49"/>
    </location>
</feature>
<dbReference type="EMBL" id="QLUW01000002">
    <property type="protein sequence ID" value="RAP76527.1"/>
    <property type="molecule type" value="Genomic_DNA"/>
</dbReference>
<evidence type="ECO:0000313" key="3">
    <source>
        <dbReference type="Proteomes" id="UP000249260"/>
    </source>
</evidence>
<proteinExistence type="predicted"/>
<keyword evidence="3" id="KW-1185">Reference proteome</keyword>
<gene>
    <name evidence="2" type="ORF">DL346_14200</name>
</gene>
<keyword evidence="1" id="KW-1133">Transmembrane helix</keyword>
<evidence type="ECO:0000256" key="1">
    <source>
        <dbReference type="SAM" id="Phobius"/>
    </source>
</evidence>
<comment type="caution">
    <text evidence="2">The sequence shown here is derived from an EMBL/GenBank/DDBJ whole genome shotgun (WGS) entry which is preliminary data.</text>
</comment>
<name>A0A328U128_9BACL</name>